<evidence type="ECO:0000256" key="5">
    <source>
        <dbReference type="ARBA" id="ARBA00022777"/>
    </source>
</evidence>
<dbReference type="GO" id="GO:0006624">
    <property type="term" value="P:vacuolar protein processing"/>
    <property type="evidence" value="ECO:0007669"/>
    <property type="project" value="TreeGrafter"/>
</dbReference>
<evidence type="ECO:0000256" key="8">
    <source>
        <dbReference type="ARBA" id="ARBA00048679"/>
    </source>
</evidence>
<dbReference type="OMA" id="AMHQYKV"/>
<keyword evidence="5 13" id="KW-0418">Kinase</keyword>
<dbReference type="PANTHER" id="PTHR45998:SF2">
    <property type="entry name" value="SERINE_THREONINE-PROTEIN KINASE 16"/>
    <property type="match status" value="1"/>
</dbReference>
<evidence type="ECO:0000256" key="11">
    <source>
        <dbReference type="SAM" id="MobiDB-lite"/>
    </source>
</evidence>
<feature type="compositionally biased region" description="Low complexity" evidence="11">
    <location>
        <begin position="159"/>
        <end position="175"/>
    </location>
</feature>
<organism evidence="13 14">
    <name type="scientific">Cyberlindnera jadinii (strain ATCC 18201 / CBS 1600 / BCRC 20928 / JCM 3617 / NBRC 0987 / NRRL Y-1542)</name>
    <name type="common">Torula yeast</name>
    <name type="synonym">Candida utilis</name>
    <dbReference type="NCBI Taxonomy" id="983966"/>
    <lineage>
        <taxon>Eukaryota</taxon>
        <taxon>Fungi</taxon>
        <taxon>Dikarya</taxon>
        <taxon>Ascomycota</taxon>
        <taxon>Saccharomycotina</taxon>
        <taxon>Saccharomycetes</taxon>
        <taxon>Phaffomycetales</taxon>
        <taxon>Phaffomycetaceae</taxon>
        <taxon>Cyberlindnera</taxon>
    </lineage>
</organism>
<dbReference type="InterPro" id="IPR000719">
    <property type="entry name" value="Prot_kinase_dom"/>
</dbReference>
<comment type="catalytic activity">
    <reaction evidence="7">
        <text>L-threonyl-[protein] + ATP = O-phospho-L-threonyl-[protein] + ADP + H(+)</text>
        <dbReference type="Rhea" id="RHEA:46608"/>
        <dbReference type="Rhea" id="RHEA-COMP:11060"/>
        <dbReference type="Rhea" id="RHEA-COMP:11605"/>
        <dbReference type="ChEBI" id="CHEBI:15378"/>
        <dbReference type="ChEBI" id="CHEBI:30013"/>
        <dbReference type="ChEBI" id="CHEBI:30616"/>
        <dbReference type="ChEBI" id="CHEBI:61977"/>
        <dbReference type="ChEBI" id="CHEBI:456216"/>
        <dbReference type="EC" id="2.7.11.1"/>
    </reaction>
</comment>
<dbReference type="InterPro" id="IPR011009">
    <property type="entry name" value="Kinase-like_dom_sf"/>
</dbReference>
<dbReference type="GO" id="GO:0004674">
    <property type="term" value="F:protein serine/threonine kinase activity"/>
    <property type="evidence" value="ECO:0007669"/>
    <property type="project" value="UniProtKB-KW"/>
</dbReference>
<dbReference type="GO" id="GO:0005794">
    <property type="term" value="C:Golgi apparatus"/>
    <property type="evidence" value="ECO:0007669"/>
    <property type="project" value="TreeGrafter"/>
</dbReference>
<dbReference type="EMBL" id="KV453926">
    <property type="protein sequence ID" value="ODV75563.1"/>
    <property type="molecule type" value="Genomic_DNA"/>
</dbReference>
<evidence type="ECO:0000256" key="10">
    <source>
        <dbReference type="RuleBase" id="RU000304"/>
    </source>
</evidence>
<evidence type="ECO:0000313" key="14">
    <source>
        <dbReference type="Proteomes" id="UP000094389"/>
    </source>
</evidence>
<dbReference type="PROSITE" id="PS00108">
    <property type="entry name" value="PROTEIN_KINASE_ST"/>
    <property type="match status" value="1"/>
</dbReference>
<evidence type="ECO:0000256" key="1">
    <source>
        <dbReference type="ARBA" id="ARBA00012513"/>
    </source>
</evidence>
<sequence>MSFLLQCLPCFDSPAVLRINKAQFKILKLLGEGGFSYVYEVQASSNGAAYALKKIRCPFGAESVKVAMKEVYNYKEFHSPYIIRAVDSSVVQEEDGSKTVYILLPYFDSSLQDLINKNVIENTHMSEEEATRIFIGMCRGVQAMHRHHLGENTEADALLDTSSTNDNSTLSTTPPLDDDDEDHIELTELQDTVAFAHKDIKPANVMISKDGMPVLCDLGSCSKARVKVKTRSMAVALQELAAEHCTLPYRAPELLDVKTGSTIDEKIDIWSLGCTLYALMYGSSPFEREENISGGSITMAISNNKYSFPNDDDYIYSDKLKALVSMCLVVDPVERPSIEQVLAKALEVQG</sequence>
<dbReference type="SUPFAM" id="SSF56112">
    <property type="entry name" value="Protein kinase-like (PK-like)"/>
    <property type="match status" value="1"/>
</dbReference>
<dbReference type="InterPro" id="IPR008271">
    <property type="entry name" value="Ser/Thr_kinase_AS"/>
</dbReference>
<evidence type="ECO:0000256" key="3">
    <source>
        <dbReference type="ARBA" id="ARBA00022679"/>
    </source>
</evidence>
<evidence type="ECO:0000259" key="12">
    <source>
        <dbReference type="PROSITE" id="PS50011"/>
    </source>
</evidence>
<comment type="similarity">
    <text evidence="10">Belongs to the protein kinase superfamily.</text>
</comment>
<dbReference type="InterPro" id="IPR052239">
    <property type="entry name" value="Ser/Thr-specific_kinases"/>
</dbReference>
<dbReference type="Proteomes" id="UP000094389">
    <property type="component" value="Unassembled WGS sequence"/>
</dbReference>
<dbReference type="Pfam" id="PF00069">
    <property type="entry name" value="Pkinase"/>
    <property type="match status" value="2"/>
</dbReference>
<dbReference type="SMART" id="SM00220">
    <property type="entry name" value="S_TKc"/>
    <property type="match status" value="1"/>
</dbReference>
<dbReference type="STRING" id="983966.A0A1E4S7X3"/>
<dbReference type="GO" id="GO:0032889">
    <property type="term" value="P:regulation of vacuole fusion, non-autophagic"/>
    <property type="evidence" value="ECO:0007669"/>
    <property type="project" value="TreeGrafter"/>
</dbReference>
<dbReference type="GeneID" id="30987680"/>
<feature type="region of interest" description="Disordered" evidence="11">
    <location>
        <begin position="159"/>
        <end position="180"/>
    </location>
</feature>
<feature type="binding site" evidence="9">
    <location>
        <position position="53"/>
    </location>
    <ligand>
        <name>ATP</name>
        <dbReference type="ChEBI" id="CHEBI:30616"/>
    </ligand>
</feature>
<evidence type="ECO:0000313" key="13">
    <source>
        <dbReference type="EMBL" id="ODV75563.1"/>
    </source>
</evidence>
<evidence type="ECO:0000256" key="4">
    <source>
        <dbReference type="ARBA" id="ARBA00022741"/>
    </source>
</evidence>
<evidence type="ECO:0000256" key="6">
    <source>
        <dbReference type="ARBA" id="ARBA00022840"/>
    </source>
</evidence>
<feature type="domain" description="Protein kinase" evidence="12">
    <location>
        <begin position="24"/>
        <end position="350"/>
    </location>
</feature>
<dbReference type="PROSITE" id="PS00107">
    <property type="entry name" value="PROTEIN_KINASE_ATP"/>
    <property type="match status" value="1"/>
</dbReference>
<evidence type="ECO:0000256" key="7">
    <source>
        <dbReference type="ARBA" id="ARBA00047899"/>
    </source>
</evidence>
<evidence type="ECO:0000256" key="9">
    <source>
        <dbReference type="PROSITE-ProRule" id="PRU10141"/>
    </source>
</evidence>
<keyword evidence="6 9" id="KW-0067">ATP-binding</keyword>
<dbReference type="GO" id="GO:0005524">
    <property type="term" value="F:ATP binding"/>
    <property type="evidence" value="ECO:0007669"/>
    <property type="project" value="UniProtKB-UniRule"/>
</dbReference>
<dbReference type="AlphaFoldDB" id="A0A1E4S7X3"/>
<dbReference type="OrthoDB" id="248923at2759"/>
<protein>
    <recommendedName>
        <fullName evidence="1">non-specific serine/threonine protein kinase</fullName>
        <ecNumber evidence="1">2.7.11.1</ecNumber>
    </recommendedName>
</protein>
<dbReference type="PANTHER" id="PTHR45998">
    <property type="entry name" value="SERINE/THREONINE-PROTEIN KINASE 16"/>
    <property type="match status" value="1"/>
</dbReference>
<dbReference type="Gene3D" id="1.10.510.10">
    <property type="entry name" value="Transferase(Phosphotransferase) domain 1"/>
    <property type="match status" value="2"/>
</dbReference>
<keyword evidence="4 9" id="KW-0547">Nucleotide-binding</keyword>
<comment type="catalytic activity">
    <reaction evidence="8">
        <text>L-seryl-[protein] + ATP = O-phospho-L-seryl-[protein] + ADP + H(+)</text>
        <dbReference type="Rhea" id="RHEA:17989"/>
        <dbReference type="Rhea" id="RHEA-COMP:9863"/>
        <dbReference type="Rhea" id="RHEA-COMP:11604"/>
        <dbReference type="ChEBI" id="CHEBI:15378"/>
        <dbReference type="ChEBI" id="CHEBI:29999"/>
        <dbReference type="ChEBI" id="CHEBI:30616"/>
        <dbReference type="ChEBI" id="CHEBI:83421"/>
        <dbReference type="ChEBI" id="CHEBI:456216"/>
        <dbReference type="EC" id="2.7.11.1"/>
    </reaction>
</comment>
<keyword evidence="3" id="KW-0808">Transferase</keyword>
<accession>A0A1E4S7X3</accession>
<keyword evidence="14" id="KW-1185">Reference proteome</keyword>
<evidence type="ECO:0000256" key="2">
    <source>
        <dbReference type="ARBA" id="ARBA00022527"/>
    </source>
</evidence>
<dbReference type="InterPro" id="IPR017441">
    <property type="entry name" value="Protein_kinase_ATP_BS"/>
</dbReference>
<dbReference type="PROSITE" id="PS50011">
    <property type="entry name" value="PROTEIN_KINASE_DOM"/>
    <property type="match status" value="1"/>
</dbReference>
<proteinExistence type="inferred from homology"/>
<reference evidence="13 14" key="1">
    <citation type="journal article" date="2016" name="Proc. Natl. Acad. Sci. U.S.A.">
        <title>Comparative genomics of biotechnologically important yeasts.</title>
        <authorList>
            <person name="Riley R."/>
            <person name="Haridas S."/>
            <person name="Wolfe K.H."/>
            <person name="Lopes M.R."/>
            <person name="Hittinger C.T."/>
            <person name="Goeker M."/>
            <person name="Salamov A.A."/>
            <person name="Wisecaver J.H."/>
            <person name="Long T.M."/>
            <person name="Calvey C.H."/>
            <person name="Aerts A.L."/>
            <person name="Barry K.W."/>
            <person name="Choi C."/>
            <person name="Clum A."/>
            <person name="Coughlan A.Y."/>
            <person name="Deshpande S."/>
            <person name="Douglass A.P."/>
            <person name="Hanson S.J."/>
            <person name="Klenk H.-P."/>
            <person name="LaButti K.M."/>
            <person name="Lapidus A."/>
            <person name="Lindquist E.A."/>
            <person name="Lipzen A.M."/>
            <person name="Meier-Kolthoff J.P."/>
            <person name="Ohm R.A."/>
            <person name="Otillar R.P."/>
            <person name="Pangilinan J.L."/>
            <person name="Peng Y."/>
            <person name="Rokas A."/>
            <person name="Rosa C.A."/>
            <person name="Scheuner C."/>
            <person name="Sibirny A.A."/>
            <person name="Slot J.C."/>
            <person name="Stielow J.B."/>
            <person name="Sun H."/>
            <person name="Kurtzman C.P."/>
            <person name="Blackwell M."/>
            <person name="Grigoriev I.V."/>
            <person name="Jeffries T.W."/>
        </authorList>
    </citation>
    <scope>NUCLEOTIDE SEQUENCE [LARGE SCALE GENOMIC DNA]</scope>
    <source>
        <strain evidence="14">ATCC 18201 / CBS 1600 / BCRC 20928 / JCM 3617 / NBRC 0987 / NRRL Y-1542</strain>
    </source>
</reference>
<dbReference type="RefSeq" id="XP_020072602.1">
    <property type="nucleotide sequence ID" value="XM_020213284.1"/>
</dbReference>
<gene>
    <name evidence="13" type="ORF">CYBJADRAFT_147762</name>
</gene>
<keyword evidence="2 10" id="KW-0723">Serine/threonine-protein kinase</keyword>
<dbReference type="GO" id="GO:0005773">
    <property type="term" value="C:vacuole"/>
    <property type="evidence" value="ECO:0007669"/>
    <property type="project" value="GOC"/>
</dbReference>
<name>A0A1E4S7X3_CYBJN</name>
<dbReference type="EC" id="2.7.11.1" evidence="1"/>